<evidence type="ECO:0000313" key="2">
    <source>
        <dbReference type="EMBL" id="MDC0668785.1"/>
    </source>
</evidence>
<evidence type="ECO:0000313" key="3">
    <source>
        <dbReference type="Proteomes" id="UP001217838"/>
    </source>
</evidence>
<dbReference type="Proteomes" id="UP001217838">
    <property type="component" value="Unassembled WGS sequence"/>
</dbReference>
<dbReference type="Gene3D" id="3.40.30.10">
    <property type="entry name" value="Glutaredoxin"/>
    <property type="match status" value="1"/>
</dbReference>
<organism evidence="2 3">
    <name type="scientific">Nannocystis radixulma</name>
    <dbReference type="NCBI Taxonomy" id="2995305"/>
    <lineage>
        <taxon>Bacteria</taxon>
        <taxon>Pseudomonadati</taxon>
        <taxon>Myxococcota</taxon>
        <taxon>Polyangia</taxon>
        <taxon>Nannocystales</taxon>
        <taxon>Nannocystaceae</taxon>
        <taxon>Nannocystis</taxon>
    </lineage>
</organism>
<dbReference type="RefSeq" id="WP_271998283.1">
    <property type="nucleotide sequence ID" value="NZ_JAQNDN010000005.1"/>
</dbReference>
<dbReference type="EMBL" id="JAQNDN010000005">
    <property type="protein sequence ID" value="MDC0668785.1"/>
    <property type="molecule type" value="Genomic_DNA"/>
</dbReference>
<feature type="region of interest" description="Disordered" evidence="1">
    <location>
        <begin position="96"/>
        <end position="135"/>
    </location>
</feature>
<comment type="caution">
    <text evidence="2">The sequence shown here is derived from an EMBL/GenBank/DDBJ whole genome shotgun (WGS) entry which is preliminary data.</text>
</comment>
<dbReference type="SUPFAM" id="SSF52833">
    <property type="entry name" value="Thioredoxin-like"/>
    <property type="match status" value="1"/>
</dbReference>
<keyword evidence="3" id="KW-1185">Reference proteome</keyword>
<reference evidence="2 3" key="1">
    <citation type="submission" date="2022-11" db="EMBL/GenBank/DDBJ databases">
        <title>Minimal conservation of predation-associated metabolite biosynthetic gene clusters underscores biosynthetic potential of Myxococcota including descriptions for ten novel species: Archangium lansinium sp. nov., Myxococcus landrumus sp. nov., Nannocystis bai.</title>
        <authorList>
            <person name="Ahearne A."/>
            <person name="Stevens C."/>
            <person name="Dowd S."/>
        </authorList>
    </citation>
    <scope>NUCLEOTIDE SEQUENCE [LARGE SCALE GENOMIC DNA]</scope>
    <source>
        <strain evidence="2 3">NCELM</strain>
    </source>
</reference>
<dbReference type="CDD" id="cd02980">
    <property type="entry name" value="TRX_Fd_family"/>
    <property type="match status" value="1"/>
</dbReference>
<accession>A0ABT5B540</accession>
<sequence>MKQPSLVFVCQNLRDPDAIQGSCMRRGSKDVLERLKQLRVELGLKTQLRVMGCTCLGPCESGVTVLVVDDEGGATYYGRMDVATADALMREHVLAGEPGEAQRRHRLPKDNLLDLSALEGHEDPDAQAAEEKKAS</sequence>
<dbReference type="InterPro" id="IPR036249">
    <property type="entry name" value="Thioredoxin-like_sf"/>
</dbReference>
<gene>
    <name evidence="2" type="ORF">POL58_13610</name>
</gene>
<feature type="compositionally biased region" description="Basic and acidic residues" evidence="1">
    <location>
        <begin position="119"/>
        <end position="135"/>
    </location>
</feature>
<name>A0ABT5B540_9BACT</name>
<protein>
    <submittedName>
        <fullName evidence="2">(2Fe-2S) ferredoxin domain-containing protein</fullName>
    </submittedName>
</protein>
<proteinExistence type="predicted"/>
<evidence type="ECO:0000256" key="1">
    <source>
        <dbReference type="SAM" id="MobiDB-lite"/>
    </source>
</evidence>